<comment type="caution">
    <text evidence="1">The sequence shown here is derived from an EMBL/GenBank/DDBJ whole genome shotgun (WGS) entry which is preliminary data.</text>
</comment>
<name>A0A2T6GH51_9PSED</name>
<dbReference type="EMBL" id="PYJM01000005">
    <property type="protein sequence ID" value="PUA43474.1"/>
    <property type="molecule type" value="Genomic_DNA"/>
</dbReference>
<proteinExistence type="predicted"/>
<reference evidence="1 2" key="1">
    <citation type="submission" date="2018-03" db="EMBL/GenBank/DDBJ databases">
        <title>Draft genome sequence of the plant growth promoting rhizobacterium Pseudomonas protegens strain BNJ-SS-45 isolated from wheat (Triticum aestivum) rhizosphere.</title>
        <authorList>
            <person name="Bajpai A."/>
            <person name="Shende K."/>
            <person name="Meena N."/>
            <person name="Upadhyayula S.R."/>
            <person name="Suravajhala P."/>
            <person name="Medicherla K.M."/>
            <person name="Johri B.N."/>
        </authorList>
    </citation>
    <scope>NUCLEOTIDE SEQUENCE [LARGE SCALE GENOMIC DNA]</scope>
    <source>
        <strain evidence="1 2">BNJ-SS-45</strain>
    </source>
</reference>
<protein>
    <submittedName>
        <fullName evidence="1">Uncharacterized protein</fullName>
    </submittedName>
</protein>
<accession>A0A2T6GH51</accession>
<sequence>MALGLYKLRCFANRIRADQRSTWVTLTKTEALRLYLINKHHWTPAQVDEAATEELDYVYLLHEELLEFKLNEEESYPPKQWSHRFGRRSEFEQHFEQ</sequence>
<evidence type="ECO:0000313" key="2">
    <source>
        <dbReference type="Proteomes" id="UP000244178"/>
    </source>
</evidence>
<dbReference type="AlphaFoldDB" id="A0A2T6GH51"/>
<gene>
    <name evidence="1" type="ORF">C5U62_22880</name>
</gene>
<evidence type="ECO:0000313" key="1">
    <source>
        <dbReference type="EMBL" id="PUA43474.1"/>
    </source>
</evidence>
<dbReference type="Proteomes" id="UP000244178">
    <property type="component" value="Unassembled WGS sequence"/>
</dbReference>
<organism evidence="1 2">
    <name type="scientific">Pseudomonas protegens</name>
    <dbReference type="NCBI Taxonomy" id="380021"/>
    <lineage>
        <taxon>Bacteria</taxon>
        <taxon>Pseudomonadati</taxon>
        <taxon>Pseudomonadota</taxon>
        <taxon>Gammaproteobacteria</taxon>
        <taxon>Pseudomonadales</taxon>
        <taxon>Pseudomonadaceae</taxon>
        <taxon>Pseudomonas</taxon>
    </lineage>
</organism>